<name>A0A382HM48_9ZZZZ</name>
<organism evidence="1">
    <name type="scientific">marine metagenome</name>
    <dbReference type="NCBI Taxonomy" id="408172"/>
    <lineage>
        <taxon>unclassified sequences</taxon>
        <taxon>metagenomes</taxon>
        <taxon>ecological metagenomes</taxon>
    </lineage>
</organism>
<sequence length="70" mass="7840">HIATGYPVDIPLNAKEMQLATVKGPYINECWDLMCASVLSRADHNTFVDHIEGNIDIDFIVINGVEKVFH</sequence>
<dbReference type="AlphaFoldDB" id="A0A382HM48"/>
<dbReference type="EMBL" id="UINC01062085">
    <property type="protein sequence ID" value="SVB88346.1"/>
    <property type="molecule type" value="Genomic_DNA"/>
</dbReference>
<protein>
    <submittedName>
        <fullName evidence="1">Uncharacterized protein</fullName>
    </submittedName>
</protein>
<gene>
    <name evidence="1" type="ORF">METZ01_LOCUS241200</name>
</gene>
<proteinExistence type="predicted"/>
<evidence type="ECO:0000313" key="1">
    <source>
        <dbReference type="EMBL" id="SVB88346.1"/>
    </source>
</evidence>
<reference evidence="1" key="1">
    <citation type="submission" date="2018-05" db="EMBL/GenBank/DDBJ databases">
        <authorList>
            <person name="Lanie J.A."/>
            <person name="Ng W.-L."/>
            <person name="Kazmierczak K.M."/>
            <person name="Andrzejewski T.M."/>
            <person name="Davidsen T.M."/>
            <person name="Wayne K.J."/>
            <person name="Tettelin H."/>
            <person name="Glass J.I."/>
            <person name="Rusch D."/>
            <person name="Podicherti R."/>
            <person name="Tsui H.-C.T."/>
            <person name="Winkler M.E."/>
        </authorList>
    </citation>
    <scope>NUCLEOTIDE SEQUENCE</scope>
</reference>
<feature type="non-terminal residue" evidence="1">
    <location>
        <position position="1"/>
    </location>
</feature>
<accession>A0A382HM48</accession>